<sequence>MKRLLLLLVFLNVVYFFWGTTVVETKRLEQQQAPLYKESELETLVLVGDEEVAAMLEKQVLLESKAKQPISECYVAGDFADEGEAKKLSQTLSNHLSTVSVMPSKVLEEFWVVYPSRSDGERPLHNVETLKAIGVDDLWLVPSGPNKGIISLGLFATADSAEKRLKALSEKSIEAELIRRKKYRYGVKFITSDGLSPILDNLDGFKVGENISIRKIAC</sequence>
<gene>
    <name evidence="1" type="ORF">L196_10809</name>
</gene>
<dbReference type="EMBL" id="ASHL01000012">
    <property type="protein sequence ID" value="EPD12288.1"/>
    <property type="molecule type" value="Genomic_DNA"/>
</dbReference>
<evidence type="ECO:0000313" key="1">
    <source>
        <dbReference type="EMBL" id="EPD12288.1"/>
    </source>
</evidence>
<protein>
    <recommendedName>
        <fullName evidence="3">Sporulation related domain-containing protein</fullName>
    </recommendedName>
</protein>
<evidence type="ECO:0000313" key="2">
    <source>
        <dbReference type="Proteomes" id="UP000015462"/>
    </source>
</evidence>
<organism evidence="1 2">
    <name type="scientific">Cycloclasticus pugetii</name>
    <dbReference type="NCBI Taxonomy" id="34068"/>
    <lineage>
        <taxon>Bacteria</taxon>
        <taxon>Pseudomonadati</taxon>
        <taxon>Pseudomonadota</taxon>
        <taxon>Gammaproteobacteria</taxon>
        <taxon>Thiotrichales</taxon>
        <taxon>Piscirickettsiaceae</taxon>
        <taxon>Cycloclasticus</taxon>
    </lineage>
</organism>
<dbReference type="Proteomes" id="UP000015462">
    <property type="component" value="Unassembled WGS sequence"/>
</dbReference>
<evidence type="ECO:0008006" key="3">
    <source>
        <dbReference type="Google" id="ProtNLM"/>
    </source>
</evidence>
<dbReference type="AlphaFoldDB" id="A0AB33YZE3"/>
<reference evidence="1 2" key="1">
    <citation type="journal article" date="2013" name="Genome Announc.">
        <title>Genome Sequence of the Pyrene- and Fluoranthene-Degrading Bacterium Cycloclasticus sp. Strain PY97M.</title>
        <authorList>
            <person name="Cui Z."/>
            <person name="Xu G."/>
            <person name="Li Q."/>
            <person name="Gao W."/>
            <person name="Zheng L."/>
        </authorList>
    </citation>
    <scope>NUCLEOTIDE SEQUENCE [LARGE SCALE GENOMIC DNA]</scope>
    <source>
        <strain evidence="1 2">PY97M</strain>
    </source>
</reference>
<accession>A0AB33YZE3</accession>
<keyword evidence="2" id="KW-1185">Reference proteome</keyword>
<name>A0AB33YZE3_9GAMM</name>
<proteinExistence type="predicted"/>
<comment type="caution">
    <text evidence="1">The sequence shown here is derived from an EMBL/GenBank/DDBJ whole genome shotgun (WGS) entry which is preliminary data.</text>
</comment>